<evidence type="ECO:0000313" key="1">
    <source>
        <dbReference type="EMBL" id="GBP37777.1"/>
    </source>
</evidence>
<sequence length="186" mass="20826">MRCSTLKTSRRLVLLCVGLISNWCFARRFYTVFRLLPRGSLVLLQPSLCVCAPRLYGLVRSVSIYAFCGRSLLQRRPRPGLLLEDNAHVRYVIGRAPSVNIGGVIAPSFKYHRTVATLYPLYGRELVSYAISDEYSTSSKIFSGNHNTRPVLFTPCTDEELTAVSTLKITHGEGTSQDNSDKLKHV</sequence>
<name>A0A4C1VHL1_EUMVA</name>
<keyword evidence="2" id="KW-1185">Reference proteome</keyword>
<gene>
    <name evidence="1" type="ORF">EVAR_29979_1</name>
</gene>
<evidence type="ECO:0000313" key="2">
    <source>
        <dbReference type="Proteomes" id="UP000299102"/>
    </source>
</evidence>
<dbReference type="AlphaFoldDB" id="A0A4C1VHL1"/>
<proteinExistence type="predicted"/>
<protein>
    <submittedName>
        <fullName evidence="1">Uncharacterized protein</fullName>
    </submittedName>
</protein>
<dbReference type="Proteomes" id="UP000299102">
    <property type="component" value="Unassembled WGS sequence"/>
</dbReference>
<accession>A0A4C1VHL1</accession>
<dbReference type="EMBL" id="BGZK01000338">
    <property type="protein sequence ID" value="GBP37777.1"/>
    <property type="molecule type" value="Genomic_DNA"/>
</dbReference>
<organism evidence="1 2">
    <name type="scientific">Eumeta variegata</name>
    <name type="common">Bagworm moth</name>
    <name type="synonym">Eumeta japonica</name>
    <dbReference type="NCBI Taxonomy" id="151549"/>
    <lineage>
        <taxon>Eukaryota</taxon>
        <taxon>Metazoa</taxon>
        <taxon>Ecdysozoa</taxon>
        <taxon>Arthropoda</taxon>
        <taxon>Hexapoda</taxon>
        <taxon>Insecta</taxon>
        <taxon>Pterygota</taxon>
        <taxon>Neoptera</taxon>
        <taxon>Endopterygota</taxon>
        <taxon>Lepidoptera</taxon>
        <taxon>Glossata</taxon>
        <taxon>Ditrysia</taxon>
        <taxon>Tineoidea</taxon>
        <taxon>Psychidae</taxon>
        <taxon>Oiketicinae</taxon>
        <taxon>Eumeta</taxon>
    </lineage>
</organism>
<reference evidence="1 2" key="1">
    <citation type="journal article" date="2019" name="Commun. Biol.">
        <title>The bagworm genome reveals a unique fibroin gene that provides high tensile strength.</title>
        <authorList>
            <person name="Kono N."/>
            <person name="Nakamura H."/>
            <person name="Ohtoshi R."/>
            <person name="Tomita M."/>
            <person name="Numata K."/>
            <person name="Arakawa K."/>
        </authorList>
    </citation>
    <scope>NUCLEOTIDE SEQUENCE [LARGE SCALE GENOMIC DNA]</scope>
</reference>
<comment type="caution">
    <text evidence="1">The sequence shown here is derived from an EMBL/GenBank/DDBJ whole genome shotgun (WGS) entry which is preliminary data.</text>
</comment>